<dbReference type="PANTHER" id="PTHR43252:SF7">
    <property type="entry name" value="TRANSCRIPTIONAL REGULATOR YQJI"/>
    <property type="match status" value="1"/>
</dbReference>
<gene>
    <name evidence="3" type="ORF">ENE74_00980</name>
</gene>
<reference evidence="3 4" key="1">
    <citation type="submission" date="2019-01" db="EMBL/GenBank/DDBJ databases">
        <authorList>
            <person name="Chen W.-M."/>
        </authorList>
    </citation>
    <scope>NUCLEOTIDE SEQUENCE [LARGE SCALE GENOMIC DNA]</scope>
    <source>
        <strain evidence="3 4">TLA-22</strain>
    </source>
</reference>
<dbReference type="AlphaFoldDB" id="A0A437JDH8"/>
<dbReference type="SUPFAM" id="SSF46785">
    <property type="entry name" value="Winged helix' DNA-binding domain"/>
    <property type="match status" value="1"/>
</dbReference>
<dbReference type="EMBL" id="RZUL01000001">
    <property type="protein sequence ID" value="RVT43967.1"/>
    <property type="molecule type" value="Genomic_DNA"/>
</dbReference>
<evidence type="ECO:0000259" key="2">
    <source>
        <dbReference type="Pfam" id="PF03551"/>
    </source>
</evidence>
<organism evidence="3 4">
    <name type="scientific">Sphingobium algorifonticola</name>
    <dbReference type="NCBI Taxonomy" id="2008318"/>
    <lineage>
        <taxon>Bacteria</taxon>
        <taxon>Pseudomonadati</taxon>
        <taxon>Pseudomonadota</taxon>
        <taxon>Alphaproteobacteria</taxon>
        <taxon>Sphingomonadales</taxon>
        <taxon>Sphingomonadaceae</taxon>
        <taxon>Sphingobium</taxon>
    </lineage>
</organism>
<comment type="caution">
    <text evidence="3">The sequence shown here is derived from an EMBL/GenBank/DDBJ whole genome shotgun (WGS) entry which is preliminary data.</text>
</comment>
<name>A0A437JDH8_9SPHN</name>
<dbReference type="Proteomes" id="UP000282977">
    <property type="component" value="Unassembled WGS sequence"/>
</dbReference>
<dbReference type="InterPro" id="IPR005149">
    <property type="entry name" value="Tscrpt_reg_PadR_N"/>
</dbReference>
<dbReference type="Gene3D" id="1.10.10.10">
    <property type="entry name" value="Winged helix-like DNA-binding domain superfamily/Winged helix DNA-binding domain"/>
    <property type="match status" value="1"/>
</dbReference>
<dbReference type="InterPro" id="IPR036390">
    <property type="entry name" value="WH_DNA-bd_sf"/>
</dbReference>
<feature type="compositionally biased region" description="Gly residues" evidence="1">
    <location>
        <begin position="24"/>
        <end position="35"/>
    </location>
</feature>
<feature type="domain" description="Transcription regulator PadR N-terminal" evidence="2">
    <location>
        <begin position="63"/>
        <end position="132"/>
    </location>
</feature>
<feature type="region of interest" description="Disordered" evidence="1">
    <location>
        <begin position="1"/>
        <end position="49"/>
    </location>
</feature>
<evidence type="ECO:0000313" key="3">
    <source>
        <dbReference type="EMBL" id="RVT43967.1"/>
    </source>
</evidence>
<protein>
    <submittedName>
        <fullName evidence="3">PadR family transcriptional regulator</fullName>
    </submittedName>
</protein>
<evidence type="ECO:0000313" key="4">
    <source>
        <dbReference type="Proteomes" id="UP000282977"/>
    </source>
</evidence>
<dbReference type="Pfam" id="PF03551">
    <property type="entry name" value="PadR"/>
    <property type="match status" value="1"/>
</dbReference>
<proteinExistence type="predicted"/>
<keyword evidence="4" id="KW-1185">Reference proteome</keyword>
<dbReference type="InterPro" id="IPR036388">
    <property type="entry name" value="WH-like_DNA-bd_sf"/>
</dbReference>
<dbReference type="PANTHER" id="PTHR43252">
    <property type="entry name" value="TRANSCRIPTIONAL REGULATOR YQJI"/>
    <property type="match status" value="1"/>
</dbReference>
<evidence type="ECO:0000256" key="1">
    <source>
        <dbReference type="SAM" id="MobiDB-lite"/>
    </source>
</evidence>
<accession>A0A437JDH8</accession>
<sequence>MRFSTLHSLRTARGGPMAASGGRSSFGGGRPGGRFGGRDDGNPMGHRGGRRRLFDAGELKLILLHLIAESPRHGYDLIRAIEGLSNGAYAPSPGVVYPMLTLLADMEMIVEQPGESARKLFGITDAGITLLEEKRNETLDALGRLDMLAKRAERTDGAPIRRAMDNLKMALHNRLSSDAADADTILNVAALIDEAASKIERLK</sequence>
<dbReference type="OrthoDB" id="9814826at2"/>